<accession>A0A0K2TR44</accession>
<feature type="transmembrane region" description="Helical" evidence="1">
    <location>
        <begin position="48"/>
        <end position="71"/>
    </location>
</feature>
<organism evidence="2">
    <name type="scientific">Lepeophtheirus salmonis</name>
    <name type="common">Salmon louse</name>
    <name type="synonym">Caligus salmonis</name>
    <dbReference type="NCBI Taxonomy" id="72036"/>
    <lineage>
        <taxon>Eukaryota</taxon>
        <taxon>Metazoa</taxon>
        <taxon>Ecdysozoa</taxon>
        <taxon>Arthropoda</taxon>
        <taxon>Crustacea</taxon>
        <taxon>Multicrustacea</taxon>
        <taxon>Hexanauplia</taxon>
        <taxon>Copepoda</taxon>
        <taxon>Siphonostomatoida</taxon>
        <taxon>Caligidae</taxon>
        <taxon>Lepeophtheirus</taxon>
    </lineage>
</organism>
<dbReference type="AlphaFoldDB" id="A0A0K2TR44"/>
<keyword evidence="1" id="KW-1133">Transmembrane helix</keyword>
<reference evidence="2" key="1">
    <citation type="submission" date="2014-05" db="EMBL/GenBank/DDBJ databases">
        <authorList>
            <person name="Chronopoulou M."/>
        </authorList>
    </citation>
    <scope>NUCLEOTIDE SEQUENCE</scope>
    <source>
        <tissue evidence="2">Whole organism</tissue>
    </source>
</reference>
<evidence type="ECO:0000313" key="2">
    <source>
        <dbReference type="EMBL" id="CDW28152.1"/>
    </source>
</evidence>
<keyword evidence="1" id="KW-0812">Transmembrane</keyword>
<sequence>MMHLPPFPLLLDASLREYALPCIEANYNINRCSPVLKIFHSEVGPSKIILYVGTLCLLSIPVSMFSLYTYLSQTELHFWELPLPILLE</sequence>
<keyword evidence="1" id="KW-0472">Membrane</keyword>
<protein>
    <submittedName>
        <fullName evidence="2">Uncharacterized protein</fullName>
    </submittedName>
</protein>
<proteinExistence type="predicted"/>
<name>A0A0K2TR44_LEPSM</name>
<evidence type="ECO:0000256" key="1">
    <source>
        <dbReference type="SAM" id="Phobius"/>
    </source>
</evidence>
<dbReference type="EMBL" id="HACA01010791">
    <property type="protein sequence ID" value="CDW28152.1"/>
    <property type="molecule type" value="Transcribed_RNA"/>
</dbReference>